<reference evidence="2" key="1">
    <citation type="submission" date="2020-03" db="EMBL/GenBank/DDBJ databases">
        <title>A high-quality chromosome-level genome assembly of a woody plant with both climbing and erect habits, Rhamnella rubrinervis.</title>
        <authorList>
            <person name="Lu Z."/>
            <person name="Yang Y."/>
            <person name="Zhu X."/>
            <person name="Sun Y."/>
        </authorList>
    </citation>
    <scope>NUCLEOTIDE SEQUENCE</scope>
    <source>
        <strain evidence="2">BYM</strain>
        <tissue evidence="2">Leaf</tissue>
    </source>
</reference>
<feature type="region of interest" description="Disordered" evidence="1">
    <location>
        <begin position="160"/>
        <end position="239"/>
    </location>
</feature>
<organism evidence="2 3">
    <name type="scientific">Rhamnella rubrinervis</name>
    <dbReference type="NCBI Taxonomy" id="2594499"/>
    <lineage>
        <taxon>Eukaryota</taxon>
        <taxon>Viridiplantae</taxon>
        <taxon>Streptophyta</taxon>
        <taxon>Embryophyta</taxon>
        <taxon>Tracheophyta</taxon>
        <taxon>Spermatophyta</taxon>
        <taxon>Magnoliopsida</taxon>
        <taxon>eudicotyledons</taxon>
        <taxon>Gunneridae</taxon>
        <taxon>Pentapetalae</taxon>
        <taxon>rosids</taxon>
        <taxon>fabids</taxon>
        <taxon>Rosales</taxon>
        <taxon>Rhamnaceae</taxon>
        <taxon>rhamnoid group</taxon>
        <taxon>Rhamneae</taxon>
        <taxon>Rhamnella</taxon>
    </lineage>
</organism>
<dbReference type="Proteomes" id="UP000796880">
    <property type="component" value="Unassembled WGS sequence"/>
</dbReference>
<sequence>MRISPPPMGPSYQVPSPEMGSTAVCGVRVDTSCPAGAYPAPWGPPVRSMSPPRVHDLYRAPPPLRGLPSLSADVSPPRVHPTLEGSTAQGGSTAYVGYLPPGFYKPKANHALWFPFHAGGYLLHWVHRRDYAACVARAGSITGFSCMRICRSPGSILPRGSTASGGVHYRGVRTPPAAGPTPAPLRPLARSTSPPLAGSTPQGPGRRLRGHRGPTRGPNPRGDNPHRPQLMAETKVFTR</sequence>
<dbReference type="AlphaFoldDB" id="A0A8K0E1D0"/>
<proteinExistence type="predicted"/>
<evidence type="ECO:0000256" key="1">
    <source>
        <dbReference type="SAM" id="MobiDB-lite"/>
    </source>
</evidence>
<keyword evidence="3" id="KW-1185">Reference proteome</keyword>
<comment type="caution">
    <text evidence="2">The sequence shown here is derived from an EMBL/GenBank/DDBJ whole genome shotgun (WGS) entry which is preliminary data.</text>
</comment>
<evidence type="ECO:0000313" key="3">
    <source>
        <dbReference type="Proteomes" id="UP000796880"/>
    </source>
</evidence>
<dbReference type="EMBL" id="VOIH02000009">
    <property type="protein sequence ID" value="KAF3438496.1"/>
    <property type="molecule type" value="Genomic_DNA"/>
</dbReference>
<name>A0A8K0E1D0_9ROSA</name>
<accession>A0A8K0E1D0</accession>
<protein>
    <submittedName>
        <fullName evidence="2">Uncharacterized protein</fullName>
    </submittedName>
</protein>
<evidence type="ECO:0000313" key="2">
    <source>
        <dbReference type="EMBL" id="KAF3438496.1"/>
    </source>
</evidence>
<gene>
    <name evidence="2" type="ORF">FNV43_RR21258</name>
</gene>